<dbReference type="RefSeq" id="WP_207857207.1">
    <property type="nucleotide sequence ID" value="NZ_JAFREP010000003.1"/>
</dbReference>
<dbReference type="AlphaFoldDB" id="A0A8J7QBC3"/>
<reference evidence="1" key="1">
    <citation type="submission" date="2021-03" db="EMBL/GenBank/DDBJ databases">
        <authorList>
            <person name="Wang G."/>
        </authorList>
    </citation>
    <scope>NUCLEOTIDE SEQUENCE</scope>
    <source>
        <strain evidence="1">KCTC 12899</strain>
    </source>
</reference>
<evidence type="ECO:0000313" key="2">
    <source>
        <dbReference type="Proteomes" id="UP000664417"/>
    </source>
</evidence>
<organism evidence="1 2">
    <name type="scientific">Acanthopleuribacter pedis</name>
    <dbReference type="NCBI Taxonomy" id="442870"/>
    <lineage>
        <taxon>Bacteria</taxon>
        <taxon>Pseudomonadati</taxon>
        <taxon>Acidobacteriota</taxon>
        <taxon>Holophagae</taxon>
        <taxon>Acanthopleuribacterales</taxon>
        <taxon>Acanthopleuribacteraceae</taxon>
        <taxon>Acanthopleuribacter</taxon>
    </lineage>
</organism>
<sequence length="124" mass="14440">MNSGLVGRLKSVLLRLKDFGWRPENFSMNIQHHFKELLALLEKNQVEYVVVGGYAVAYHGHPRFTKDIDIFYRRDDENLEKLKSSLVVFGFRLEDLDERLFEFGNIVKIGVEPSRIDLLNEIDG</sequence>
<comment type="caution">
    <text evidence="1">The sequence shown here is derived from an EMBL/GenBank/DDBJ whole genome shotgun (WGS) entry which is preliminary data.</text>
</comment>
<protein>
    <recommendedName>
        <fullName evidence="3">Nucleotidyltransferase family protein</fullName>
    </recommendedName>
</protein>
<proteinExistence type="predicted"/>
<dbReference type="Pfam" id="PF10706">
    <property type="entry name" value="Aminoglyc_resit"/>
    <property type="match status" value="1"/>
</dbReference>
<evidence type="ECO:0008006" key="3">
    <source>
        <dbReference type="Google" id="ProtNLM"/>
    </source>
</evidence>
<gene>
    <name evidence="1" type="ORF">J3U88_04805</name>
</gene>
<dbReference type="Gene3D" id="3.30.460.40">
    <property type="match status" value="1"/>
</dbReference>
<dbReference type="InterPro" id="IPR019646">
    <property type="entry name" value="Aminoglyc_AdlTrfase"/>
</dbReference>
<keyword evidence="2" id="KW-1185">Reference proteome</keyword>
<dbReference type="Proteomes" id="UP000664417">
    <property type="component" value="Unassembled WGS sequence"/>
</dbReference>
<dbReference type="InterPro" id="IPR043519">
    <property type="entry name" value="NT_sf"/>
</dbReference>
<dbReference type="EMBL" id="JAFREP010000003">
    <property type="protein sequence ID" value="MBO1317771.1"/>
    <property type="molecule type" value="Genomic_DNA"/>
</dbReference>
<dbReference type="SUPFAM" id="SSF81301">
    <property type="entry name" value="Nucleotidyltransferase"/>
    <property type="match status" value="1"/>
</dbReference>
<evidence type="ECO:0000313" key="1">
    <source>
        <dbReference type="EMBL" id="MBO1317771.1"/>
    </source>
</evidence>
<name>A0A8J7QBC3_9BACT</name>
<accession>A0A8J7QBC3</accession>